<organism evidence="1 2">
    <name type="scientific">Araneus ventricosus</name>
    <name type="common">Orbweaver spider</name>
    <name type="synonym">Epeira ventricosa</name>
    <dbReference type="NCBI Taxonomy" id="182803"/>
    <lineage>
        <taxon>Eukaryota</taxon>
        <taxon>Metazoa</taxon>
        <taxon>Ecdysozoa</taxon>
        <taxon>Arthropoda</taxon>
        <taxon>Chelicerata</taxon>
        <taxon>Arachnida</taxon>
        <taxon>Araneae</taxon>
        <taxon>Araneomorphae</taxon>
        <taxon>Entelegynae</taxon>
        <taxon>Araneoidea</taxon>
        <taxon>Araneidae</taxon>
        <taxon>Araneus</taxon>
    </lineage>
</organism>
<comment type="caution">
    <text evidence="1">The sequence shown here is derived from an EMBL/GenBank/DDBJ whole genome shotgun (WGS) entry which is preliminary data.</text>
</comment>
<accession>A0A4Y2IC74</accession>
<dbReference type="AlphaFoldDB" id="A0A4Y2IC74"/>
<sequence>MERKCSIGIFTEDESYKCVYGVATLNNYSEQWCSQWGAGGARAPPEILSGALTYLNFLQDLPLLFYKILTTGKYCTRSKFKKTEVDKEKRKLPGSHYRQVEKNLLLEKGAKNTQRIELFLEKNLQQLIYLSLNVDTLEVDNEKVTPAVTSQLAAPEEVIDSTAFTTQKSLALIVPESKNSSISLKNRDVALFRGTD</sequence>
<dbReference type="EMBL" id="BGPR01002509">
    <property type="protein sequence ID" value="GBM74656.1"/>
    <property type="molecule type" value="Genomic_DNA"/>
</dbReference>
<protein>
    <submittedName>
        <fullName evidence="1">Uncharacterized protein</fullName>
    </submittedName>
</protein>
<evidence type="ECO:0000313" key="2">
    <source>
        <dbReference type="Proteomes" id="UP000499080"/>
    </source>
</evidence>
<evidence type="ECO:0000313" key="1">
    <source>
        <dbReference type="EMBL" id="GBM74656.1"/>
    </source>
</evidence>
<name>A0A4Y2IC74_ARAVE</name>
<proteinExistence type="predicted"/>
<gene>
    <name evidence="1" type="ORF">AVEN_58498_1</name>
</gene>
<reference evidence="1 2" key="1">
    <citation type="journal article" date="2019" name="Sci. Rep.">
        <title>Orb-weaving spider Araneus ventricosus genome elucidates the spidroin gene catalogue.</title>
        <authorList>
            <person name="Kono N."/>
            <person name="Nakamura H."/>
            <person name="Ohtoshi R."/>
            <person name="Moran D.A.P."/>
            <person name="Shinohara A."/>
            <person name="Yoshida Y."/>
            <person name="Fujiwara M."/>
            <person name="Mori M."/>
            <person name="Tomita M."/>
            <person name="Arakawa K."/>
        </authorList>
    </citation>
    <scope>NUCLEOTIDE SEQUENCE [LARGE SCALE GENOMIC DNA]</scope>
</reference>
<keyword evidence="2" id="KW-1185">Reference proteome</keyword>
<dbReference type="Proteomes" id="UP000499080">
    <property type="component" value="Unassembled WGS sequence"/>
</dbReference>